<gene>
    <name evidence="3" type="ORF">FHR34_007180</name>
</gene>
<keyword evidence="1" id="KW-0378">Hydrolase</keyword>
<proteinExistence type="predicted"/>
<dbReference type="InterPro" id="IPR036881">
    <property type="entry name" value="Glyco_hydro_3_C_sf"/>
</dbReference>
<dbReference type="AlphaFoldDB" id="A0A7W7RA56"/>
<comment type="caution">
    <text evidence="3">The sequence shown here is derived from an EMBL/GenBank/DDBJ whole genome shotgun (WGS) entry which is preliminary data.</text>
</comment>
<feature type="domain" description="Glycoside hydrolase family 3 C-terminal" evidence="2">
    <location>
        <begin position="2"/>
        <end position="48"/>
    </location>
</feature>
<accession>A0A7W7RA56</accession>
<dbReference type="Pfam" id="PF01915">
    <property type="entry name" value="Glyco_hydro_3_C"/>
    <property type="match status" value="1"/>
</dbReference>
<dbReference type="GO" id="GO:0005975">
    <property type="term" value="P:carbohydrate metabolic process"/>
    <property type="evidence" value="ECO:0007669"/>
    <property type="project" value="InterPro"/>
</dbReference>
<evidence type="ECO:0000313" key="4">
    <source>
        <dbReference type="Proteomes" id="UP000540506"/>
    </source>
</evidence>
<keyword evidence="4" id="KW-1185">Reference proteome</keyword>
<sequence>MVTLLAGRPYALGRAVSEAAAIVQSFFPGEASTEAIAGVLSGRVNRSNQVSRSESWTQC</sequence>
<dbReference type="GO" id="GO:0004553">
    <property type="term" value="F:hydrolase activity, hydrolyzing O-glycosyl compounds"/>
    <property type="evidence" value="ECO:0007669"/>
    <property type="project" value="InterPro"/>
</dbReference>
<name>A0A7W7RA56_KITKI</name>
<dbReference type="Gene3D" id="3.40.50.1700">
    <property type="entry name" value="Glycoside hydrolase family 3 C-terminal domain"/>
    <property type="match status" value="1"/>
</dbReference>
<evidence type="ECO:0000256" key="1">
    <source>
        <dbReference type="ARBA" id="ARBA00022801"/>
    </source>
</evidence>
<organism evidence="3 4">
    <name type="scientific">Kitasatospora kifunensis</name>
    <name type="common">Streptomyces kifunensis</name>
    <dbReference type="NCBI Taxonomy" id="58351"/>
    <lineage>
        <taxon>Bacteria</taxon>
        <taxon>Bacillati</taxon>
        <taxon>Actinomycetota</taxon>
        <taxon>Actinomycetes</taxon>
        <taxon>Kitasatosporales</taxon>
        <taxon>Streptomycetaceae</taxon>
        <taxon>Kitasatospora</taxon>
    </lineage>
</organism>
<dbReference type="EMBL" id="JACHJV010000002">
    <property type="protein sequence ID" value="MBB4928085.1"/>
    <property type="molecule type" value="Genomic_DNA"/>
</dbReference>
<dbReference type="Proteomes" id="UP000540506">
    <property type="component" value="Unassembled WGS sequence"/>
</dbReference>
<protein>
    <recommendedName>
        <fullName evidence="2">Glycoside hydrolase family 3 C-terminal domain-containing protein</fullName>
    </recommendedName>
</protein>
<dbReference type="SUPFAM" id="SSF52279">
    <property type="entry name" value="Beta-D-glucan exohydrolase, C-terminal domain"/>
    <property type="match status" value="1"/>
</dbReference>
<evidence type="ECO:0000259" key="2">
    <source>
        <dbReference type="Pfam" id="PF01915"/>
    </source>
</evidence>
<dbReference type="InterPro" id="IPR002772">
    <property type="entry name" value="Glyco_hydro_3_C"/>
</dbReference>
<reference evidence="3 4" key="1">
    <citation type="submission" date="2020-08" db="EMBL/GenBank/DDBJ databases">
        <title>Sequencing the genomes of 1000 actinobacteria strains.</title>
        <authorList>
            <person name="Klenk H.-P."/>
        </authorList>
    </citation>
    <scope>NUCLEOTIDE SEQUENCE [LARGE SCALE GENOMIC DNA]</scope>
    <source>
        <strain evidence="3 4">DSM 41654</strain>
    </source>
</reference>
<evidence type="ECO:0000313" key="3">
    <source>
        <dbReference type="EMBL" id="MBB4928085.1"/>
    </source>
</evidence>